<evidence type="ECO:0000256" key="10">
    <source>
        <dbReference type="ARBA" id="ARBA00049255"/>
    </source>
</evidence>
<dbReference type="InterPro" id="IPR045864">
    <property type="entry name" value="aa-tRNA-synth_II/BPL/LPL"/>
</dbReference>
<dbReference type="InterPro" id="IPR009061">
    <property type="entry name" value="DNA-bd_dom_put_sf"/>
</dbReference>
<evidence type="ECO:0000256" key="9">
    <source>
        <dbReference type="ARBA" id="ARBA00023146"/>
    </source>
</evidence>
<keyword evidence="3 11" id="KW-0436">Ligase</keyword>
<dbReference type="GO" id="GO:0005524">
    <property type="term" value="F:ATP binding"/>
    <property type="evidence" value="ECO:0007669"/>
    <property type="project" value="UniProtKB-UniRule"/>
</dbReference>
<comment type="similarity">
    <text evidence="1 11">Belongs to the phenylalanyl-tRNA synthetase beta subunit family. Type 1 subfamily.</text>
</comment>
<dbReference type="PROSITE" id="PS51447">
    <property type="entry name" value="FDX_ACB"/>
    <property type="match status" value="1"/>
</dbReference>
<feature type="binding site" evidence="11">
    <location>
        <position position="339"/>
    </location>
    <ligand>
        <name>Mg(2+)</name>
        <dbReference type="ChEBI" id="CHEBI:18420"/>
        <note>shared with alpha subunit</note>
    </ligand>
</feature>
<dbReference type="GO" id="GO:0003723">
    <property type="term" value="F:RNA binding"/>
    <property type="evidence" value="ECO:0007669"/>
    <property type="project" value="InterPro"/>
</dbReference>
<dbReference type="Proteomes" id="UP000177354">
    <property type="component" value="Unassembled WGS sequence"/>
</dbReference>
<dbReference type="NCBIfam" id="TIGR00472">
    <property type="entry name" value="pheT_bact"/>
    <property type="match status" value="1"/>
</dbReference>
<feature type="binding site" evidence="11">
    <location>
        <position position="345"/>
    </location>
    <ligand>
        <name>Mg(2+)</name>
        <dbReference type="ChEBI" id="CHEBI:18420"/>
        <note>shared with alpha subunit</note>
    </ligand>
</feature>
<keyword evidence="7 11" id="KW-0460">Magnesium</keyword>
<dbReference type="Gene3D" id="3.30.930.10">
    <property type="entry name" value="Bira Bifunctional Protein, Domain 2"/>
    <property type="match status" value="1"/>
</dbReference>
<evidence type="ECO:0000256" key="11">
    <source>
        <dbReference type="HAMAP-Rule" id="MF_00283"/>
    </source>
</evidence>
<dbReference type="PANTHER" id="PTHR10947:SF0">
    <property type="entry name" value="PHENYLALANINE--TRNA LIGASE BETA SUBUNIT"/>
    <property type="match status" value="1"/>
</dbReference>
<dbReference type="InterPro" id="IPR045060">
    <property type="entry name" value="Phe-tRNA-ligase_IIc_bsu"/>
</dbReference>
<evidence type="ECO:0000256" key="5">
    <source>
        <dbReference type="ARBA" id="ARBA00022741"/>
    </source>
</evidence>
<evidence type="ECO:0000256" key="2">
    <source>
        <dbReference type="ARBA" id="ARBA00011209"/>
    </source>
</evidence>
<dbReference type="InterPro" id="IPR005147">
    <property type="entry name" value="tRNA_synthase_B5-dom"/>
</dbReference>
<evidence type="ECO:0000259" key="12">
    <source>
        <dbReference type="PROSITE" id="PS51447"/>
    </source>
</evidence>
<dbReference type="InterPro" id="IPR005146">
    <property type="entry name" value="B3/B4_tRNA-bd"/>
</dbReference>
<feature type="domain" description="FDX-ACB" evidence="12">
    <location>
        <begin position="577"/>
        <end position="661"/>
    </location>
</feature>
<evidence type="ECO:0000313" key="14">
    <source>
        <dbReference type="EMBL" id="OGG06924.1"/>
    </source>
</evidence>
<comment type="caution">
    <text evidence="14">The sequence shown here is derived from an EMBL/GenBank/DDBJ whole genome shotgun (WGS) entry which is preliminary data.</text>
</comment>
<dbReference type="Pfam" id="PF03147">
    <property type="entry name" value="FDX-ACB"/>
    <property type="match status" value="1"/>
</dbReference>
<gene>
    <name evidence="11" type="primary">pheT</name>
    <name evidence="14" type="ORF">A2777_03655</name>
</gene>
<dbReference type="InterPro" id="IPR020825">
    <property type="entry name" value="Phe-tRNA_synthase-like_B3/B4"/>
</dbReference>
<evidence type="ECO:0000256" key="4">
    <source>
        <dbReference type="ARBA" id="ARBA00022723"/>
    </source>
</evidence>
<organism evidence="14 15">
    <name type="scientific">Candidatus Gottesmanbacteria bacterium RIFCSPHIGHO2_01_FULL_40_15</name>
    <dbReference type="NCBI Taxonomy" id="1798376"/>
    <lineage>
        <taxon>Bacteria</taxon>
        <taxon>Candidatus Gottesmaniibacteriota</taxon>
    </lineage>
</organism>
<reference evidence="14 15" key="1">
    <citation type="journal article" date="2016" name="Nat. Commun.">
        <title>Thousands of microbial genomes shed light on interconnected biogeochemical processes in an aquifer system.</title>
        <authorList>
            <person name="Anantharaman K."/>
            <person name="Brown C.T."/>
            <person name="Hug L.A."/>
            <person name="Sharon I."/>
            <person name="Castelle C.J."/>
            <person name="Probst A.J."/>
            <person name="Thomas B.C."/>
            <person name="Singh A."/>
            <person name="Wilkins M.J."/>
            <person name="Karaoz U."/>
            <person name="Brodie E.L."/>
            <person name="Williams K.H."/>
            <person name="Hubbard S.S."/>
            <person name="Banfield J.F."/>
        </authorList>
    </citation>
    <scope>NUCLEOTIDE SEQUENCE [LARGE SCALE GENOMIC DNA]</scope>
</reference>
<evidence type="ECO:0000256" key="7">
    <source>
        <dbReference type="ARBA" id="ARBA00022842"/>
    </source>
</evidence>
<keyword evidence="11" id="KW-0963">Cytoplasm</keyword>
<proteinExistence type="inferred from homology"/>
<accession>A0A1F5Z3M3</accession>
<dbReference type="SMART" id="SM00896">
    <property type="entry name" value="FDX-ACB"/>
    <property type="match status" value="1"/>
</dbReference>
<dbReference type="SUPFAM" id="SSF54991">
    <property type="entry name" value="Anticodon-binding domain of PheRS"/>
    <property type="match status" value="1"/>
</dbReference>
<keyword evidence="8 11" id="KW-0648">Protein biosynthesis</keyword>
<evidence type="ECO:0000259" key="13">
    <source>
        <dbReference type="PROSITE" id="PS51483"/>
    </source>
</evidence>
<name>A0A1F5Z3M3_9BACT</name>
<dbReference type="SMART" id="SM00873">
    <property type="entry name" value="B3_4"/>
    <property type="match status" value="1"/>
</dbReference>
<dbReference type="InterPro" id="IPR036690">
    <property type="entry name" value="Fdx_antiC-bd_sf"/>
</dbReference>
<comment type="subunit">
    <text evidence="2 11">Tetramer of two alpha and two beta subunits.</text>
</comment>
<comment type="subcellular location">
    <subcellularLocation>
        <location evidence="11">Cytoplasm</location>
    </subcellularLocation>
</comment>
<dbReference type="Pfam" id="PF17759">
    <property type="entry name" value="tRNA_synthFbeta"/>
    <property type="match status" value="1"/>
</dbReference>
<dbReference type="PANTHER" id="PTHR10947">
    <property type="entry name" value="PHENYLALANYL-TRNA SYNTHETASE BETA CHAIN AND LEUCINE-RICH REPEAT-CONTAINING PROTEIN 47"/>
    <property type="match status" value="1"/>
</dbReference>
<dbReference type="EC" id="6.1.1.20" evidence="11"/>
<dbReference type="FunFam" id="3.30.56.10:FF:000001">
    <property type="entry name" value="Phenylalanine--tRNA ligase beta subunit"/>
    <property type="match status" value="1"/>
</dbReference>
<evidence type="ECO:0000256" key="3">
    <source>
        <dbReference type="ARBA" id="ARBA00022598"/>
    </source>
</evidence>
<dbReference type="Pfam" id="PF03483">
    <property type="entry name" value="B3_4"/>
    <property type="match status" value="1"/>
</dbReference>
<dbReference type="SUPFAM" id="SSF56037">
    <property type="entry name" value="PheT/TilS domain"/>
    <property type="match status" value="1"/>
</dbReference>
<comment type="cofactor">
    <cofactor evidence="11">
        <name>Mg(2+)</name>
        <dbReference type="ChEBI" id="CHEBI:18420"/>
    </cofactor>
    <text evidence="11">Binds 2 magnesium ions per tetramer.</text>
</comment>
<dbReference type="GO" id="GO:0006432">
    <property type="term" value="P:phenylalanyl-tRNA aminoacylation"/>
    <property type="evidence" value="ECO:0007669"/>
    <property type="project" value="UniProtKB-UniRule"/>
</dbReference>
<dbReference type="GO" id="GO:0004826">
    <property type="term" value="F:phenylalanine-tRNA ligase activity"/>
    <property type="evidence" value="ECO:0007669"/>
    <property type="project" value="UniProtKB-UniRule"/>
</dbReference>
<dbReference type="Pfam" id="PF03484">
    <property type="entry name" value="B5"/>
    <property type="match status" value="1"/>
</dbReference>
<dbReference type="CDD" id="cd00769">
    <property type="entry name" value="PheRS_beta_core"/>
    <property type="match status" value="1"/>
</dbReference>
<dbReference type="SUPFAM" id="SSF55681">
    <property type="entry name" value="Class II aaRS and biotin synthetases"/>
    <property type="match status" value="1"/>
</dbReference>
<sequence length="668" mass="75164">MRAPIDWLKEYIELSLPIKELAWKLTEIGLAVEKIDEKNGSFILELEITPNRPDLLSITGIAREIAALEEKPVKLPQVQLPAKEIDLPINVNNDFSLFKRYSAVIIDGVQIRQSPEWLQQRLVQMNLRPINNIVDVTNYVMYESGLPLHAFDYKQILGHEINVLKAKGGEDFTTVDQLSYKLPEGALIIKDKNRLIDLAGIKGGLNSGIQNNTETVYLHSTVNNPLLIRKASRILGLKSDASYIYERGVDPAGTLPAVKRAASLILQTSGGKIASELIDLKNKDYQPRKLSLRFSRFEKITGIRLPEAKIVSILKNLNFDPEVTGKDELISHIPTYRKDIEFEEDLIEEVARIYGYNSFPRTLPVNPPPQKSVAYQISYDAENRLKNVLIGSGLTEIYSYSLIKNSDLDWMNINKNQVIRLENPVSLEFVFLRPSLLTGLIKAVKLNQANYESSAFFELGRVYRKNGSYGETNFLSLLKSGGSYVGIKGIIELFLDRLNIKDIKFSVLPGTYGNFPRIFDSSQSALISVKNKPLGIVGKIKNDKLDLLAVIPPVYAAEISWDLAKEYVSTAKYRPVSVYPPYKEDLSLILPKTTLAGDIITEISASSLLVKDVVHLDSYQNTLTLRIIYQAEDRNLTSSEISDLRKSILDRLLEKYGASLKKTSVRME</sequence>
<dbReference type="InterPro" id="IPR005121">
    <property type="entry name" value="Fdx_antiC-bd"/>
</dbReference>
<dbReference type="EMBL" id="MFJF01000013">
    <property type="protein sequence ID" value="OGG06924.1"/>
    <property type="molecule type" value="Genomic_DNA"/>
</dbReference>
<evidence type="ECO:0000256" key="1">
    <source>
        <dbReference type="ARBA" id="ARBA00008653"/>
    </source>
</evidence>
<keyword evidence="6 11" id="KW-0067">ATP-binding</keyword>
<keyword evidence="9 11" id="KW-0030">Aminoacyl-tRNA synthetase</keyword>
<dbReference type="GO" id="GO:0009328">
    <property type="term" value="C:phenylalanine-tRNA ligase complex"/>
    <property type="evidence" value="ECO:0007669"/>
    <property type="project" value="TreeGrafter"/>
</dbReference>
<keyword evidence="4 11" id="KW-0479">Metal-binding</keyword>
<keyword evidence="5 11" id="KW-0547">Nucleotide-binding</keyword>
<dbReference type="SUPFAM" id="SSF46955">
    <property type="entry name" value="Putative DNA-binding domain"/>
    <property type="match status" value="2"/>
</dbReference>
<dbReference type="GO" id="GO:0000287">
    <property type="term" value="F:magnesium ion binding"/>
    <property type="evidence" value="ECO:0007669"/>
    <property type="project" value="UniProtKB-UniRule"/>
</dbReference>
<dbReference type="SMART" id="SM00874">
    <property type="entry name" value="B5"/>
    <property type="match status" value="1"/>
</dbReference>
<feature type="binding site" evidence="11">
    <location>
        <position position="349"/>
    </location>
    <ligand>
        <name>Mg(2+)</name>
        <dbReference type="ChEBI" id="CHEBI:18420"/>
        <note>shared with alpha subunit</note>
    </ligand>
</feature>
<feature type="binding site" evidence="11">
    <location>
        <position position="348"/>
    </location>
    <ligand>
        <name>Mg(2+)</name>
        <dbReference type="ChEBI" id="CHEBI:18420"/>
        <note>shared with alpha subunit</note>
    </ligand>
</feature>
<dbReference type="InterPro" id="IPR041616">
    <property type="entry name" value="PheRS_beta_core"/>
</dbReference>
<evidence type="ECO:0000313" key="15">
    <source>
        <dbReference type="Proteomes" id="UP000177354"/>
    </source>
</evidence>
<feature type="domain" description="B5" evidence="13">
    <location>
        <begin position="285"/>
        <end position="361"/>
    </location>
</feature>
<dbReference type="Gene3D" id="3.50.40.10">
    <property type="entry name" value="Phenylalanyl-trna Synthetase, Chain B, domain 3"/>
    <property type="match status" value="1"/>
</dbReference>
<comment type="catalytic activity">
    <reaction evidence="10 11">
        <text>tRNA(Phe) + L-phenylalanine + ATP = L-phenylalanyl-tRNA(Phe) + AMP + diphosphate + H(+)</text>
        <dbReference type="Rhea" id="RHEA:19413"/>
        <dbReference type="Rhea" id="RHEA-COMP:9668"/>
        <dbReference type="Rhea" id="RHEA-COMP:9699"/>
        <dbReference type="ChEBI" id="CHEBI:15378"/>
        <dbReference type="ChEBI" id="CHEBI:30616"/>
        <dbReference type="ChEBI" id="CHEBI:33019"/>
        <dbReference type="ChEBI" id="CHEBI:58095"/>
        <dbReference type="ChEBI" id="CHEBI:78442"/>
        <dbReference type="ChEBI" id="CHEBI:78531"/>
        <dbReference type="ChEBI" id="CHEBI:456215"/>
        <dbReference type="EC" id="6.1.1.20"/>
    </reaction>
</comment>
<dbReference type="Gene3D" id="3.30.70.380">
    <property type="entry name" value="Ferrodoxin-fold anticodon-binding domain"/>
    <property type="match status" value="1"/>
</dbReference>
<dbReference type="PROSITE" id="PS51483">
    <property type="entry name" value="B5"/>
    <property type="match status" value="1"/>
</dbReference>
<dbReference type="AlphaFoldDB" id="A0A1F5Z3M3"/>
<protein>
    <recommendedName>
        <fullName evidence="11">Phenylalanine--tRNA ligase beta subunit</fullName>
        <ecNumber evidence="11">6.1.1.20</ecNumber>
    </recommendedName>
    <alternativeName>
        <fullName evidence="11">Phenylalanyl-tRNA synthetase beta subunit</fullName>
        <shortName evidence="11">PheRS</shortName>
    </alternativeName>
</protein>
<evidence type="ECO:0000256" key="6">
    <source>
        <dbReference type="ARBA" id="ARBA00022840"/>
    </source>
</evidence>
<dbReference type="InterPro" id="IPR004532">
    <property type="entry name" value="Phe-tRNA-ligase_IIc_bsu_bact"/>
</dbReference>
<evidence type="ECO:0000256" key="8">
    <source>
        <dbReference type="ARBA" id="ARBA00022917"/>
    </source>
</evidence>
<dbReference type="Gene3D" id="3.30.56.10">
    <property type="match status" value="2"/>
</dbReference>
<dbReference type="HAMAP" id="MF_00283">
    <property type="entry name" value="Phe_tRNA_synth_beta1"/>
    <property type="match status" value="1"/>
</dbReference>